<proteinExistence type="predicted"/>
<dbReference type="InterPro" id="IPR057626">
    <property type="entry name" value="S-S_Temptin"/>
</dbReference>
<feature type="domain" description="Copper type II ascorbate-dependent monooxygenase C-terminal" evidence="6">
    <location>
        <begin position="393"/>
        <end position="494"/>
    </location>
</feature>
<accession>A0ABN9RUR4</accession>
<dbReference type="Pfam" id="PF03712">
    <property type="entry name" value="Cu2_monoox_C"/>
    <property type="match status" value="1"/>
</dbReference>
<evidence type="ECO:0000256" key="2">
    <source>
        <dbReference type="ARBA" id="ARBA00023180"/>
    </source>
</evidence>
<dbReference type="Pfam" id="PF24784">
    <property type="entry name" value="Temptin_C"/>
    <property type="match status" value="1"/>
</dbReference>
<dbReference type="PANTHER" id="PTHR10157">
    <property type="entry name" value="DOPAMINE BETA HYDROXYLASE RELATED"/>
    <property type="match status" value="1"/>
</dbReference>
<dbReference type="InterPro" id="IPR003874">
    <property type="entry name" value="CDC45"/>
</dbReference>
<organism evidence="8 9">
    <name type="scientific">Prorocentrum cordatum</name>
    <dbReference type="NCBI Taxonomy" id="2364126"/>
    <lineage>
        <taxon>Eukaryota</taxon>
        <taxon>Sar</taxon>
        <taxon>Alveolata</taxon>
        <taxon>Dinophyceae</taxon>
        <taxon>Prorocentrales</taxon>
        <taxon>Prorocentraceae</taxon>
        <taxon>Prorocentrum</taxon>
    </lineage>
</organism>
<evidence type="ECO:0000256" key="3">
    <source>
        <dbReference type="SAM" id="MobiDB-lite"/>
    </source>
</evidence>
<dbReference type="InterPro" id="IPR008977">
    <property type="entry name" value="PHM/PNGase_F_dom_sf"/>
</dbReference>
<feature type="compositionally biased region" description="Basic and acidic residues" evidence="3">
    <location>
        <begin position="660"/>
        <end position="669"/>
    </location>
</feature>
<keyword evidence="4" id="KW-0732">Signal</keyword>
<feature type="signal peptide" evidence="4">
    <location>
        <begin position="1"/>
        <end position="20"/>
    </location>
</feature>
<feature type="domain" description="Copper type II ascorbate-dependent monooxygenase N-terminal" evidence="5">
    <location>
        <begin position="173"/>
        <end position="291"/>
    </location>
</feature>
<keyword evidence="1" id="KW-1015">Disulfide bond</keyword>
<evidence type="ECO:0000256" key="4">
    <source>
        <dbReference type="SAM" id="SignalP"/>
    </source>
</evidence>
<dbReference type="EMBL" id="CAUYUJ010008125">
    <property type="protein sequence ID" value="CAK0822945.1"/>
    <property type="molecule type" value="Genomic_DNA"/>
</dbReference>
<dbReference type="InterPro" id="IPR036939">
    <property type="entry name" value="Cu2_ascorb_mOase_N_sf"/>
</dbReference>
<name>A0ABN9RUR4_9DINO</name>
<dbReference type="Gene3D" id="2.60.120.230">
    <property type="match status" value="1"/>
</dbReference>
<dbReference type="Proteomes" id="UP001189429">
    <property type="component" value="Unassembled WGS sequence"/>
</dbReference>
<dbReference type="PANTHER" id="PTHR10157:SF23">
    <property type="entry name" value="MOXD1 HOMOLOG 1"/>
    <property type="match status" value="1"/>
</dbReference>
<gene>
    <name evidence="8" type="ORF">PCOR1329_LOCUS23836</name>
</gene>
<feature type="region of interest" description="Disordered" evidence="3">
    <location>
        <begin position="648"/>
        <end position="690"/>
    </location>
</feature>
<dbReference type="Pfam" id="PF02724">
    <property type="entry name" value="CDC45"/>
    <property type="match status" value="1"/>
</dbReference>
<evidence type="ECO:0000259" key="5">
    <source>
        <dbReference type="Pfam" id="PF01082"/>
    </source>
</evidence>
<dbReference type="Pfam" id="PF01082">
    <property type="entry name" value="Cu2_monooxygen"/>
    <property type="match status" value="1"/>
</dbReference>
<evidence type="ECO:0000313" key="8">
    <source>
        <dbReference type="EMBL" id="CAK0822945.1"/>
    </source>
</evidence>
<evidence type="ECO:0000256" key="1">
    <source>
        <dbReference type="ARBA" id="ARBA00023157"/>
    </source>
</evidence>
<dbReference type="SUPFAM" id="SSF49742">
    <property type="entry name" value="PHM/PNGase F"/>
    <property type="match status" value="2"/>
</dbReference>
<feature type="compositionally biased region" description="Basic and acidic residues" evidence="3">
    <location>
        <begin position="678"/>
        <end position="690"/>
    </location>
</feature>
<dbReference type="Gene3D" id="2.60.120.310">
    <property type="entry name" value="Copper type II, ascorbate-dependent monooxygenase, N-terminal domain"/>
    <property type="match status" value="1"/>
</dbReference>
<keyword evidence="9" id="KW-1185">Reference proteome</keyword>
<dbReference type="InterPro" id="IPR014784">
    <property type="entry name" value="Cu2_ascorb_mOase-like_C"/>
</dbReference>
<dbReference type="InterPro" id="IPR024548">
    <property type="entry name" value="Cu2_monoox_C"/>
</dbReference>
<comment type="caution">
    <text evidence="8">The sequence shown here is derived from an EMBL/GenBank/DDBJ whole genome shotgun (WGS) entry which is preliminary data.</text>
</comment>
<feature type="domain" description="Temptin Cys/Cys disulfide" evidence="7">
    <location>
        <begin position="20"/>
        <end position="132"/>
    </location>
</feature>
<feature type="region of interest" description="Disordered" evidence="3">
    <location>
        <begin position="555"/>
        <end position="624"/>
    </location>
</feature>
<dbReference type="InterPro" id="IPR000945">
    <property type="entry name" value="DBH-like"/>
</dbReference>
<evidence type="ECO:0000259" key="7">
    <source>
        <dbReference type="Pfam" id="PF24784"/>
    </source>
</evidence>
<keyword evidence="2" id="KW-0325">Glycoprotein</keyword>
<reference evidence="8" key="1">
    <citation type="submission" date="2023-10" db="EMBL/GenBank/DDBJ databases">
        <authorList>
            <person name="Chen Y."/>
            <person name="Shah S."/>
            <person name="Dougan E. K."/>
            <person name="Thang M."/>
            <person name="Chan C."/>
        </authorList>
    </citation>
    <scope>NUCLEOTIDE SEQUENCE [LARGE SCALE GENOMIC DNA]</scope>
</reference>
<sequence>MAPACLAALAPLALAPAASAFPSFRTRVPMGTRVPCPPGAEGCSEGSAGLGEPASVCRGLGHTSCAGGTPTLNPFGEALRAADFQWTTALCQADSDGDGQTNGQELGDPCCPWFTGAPDSAYMAGFSPSHPGDAASNQGAGYGSPECDAGVAPAWPVDQVAAFNHGEEQRRVDFIIKNYTIPSERTTYVDFVFNFRDTDHSVYHIVFGEALVDQPRHLHHYVVTGCDRHVADYLEGVPNPAIGGIDCNIPVGGFSGWAPGAVLWDIPVHVGVPIGEGVGIVGFRVEVHFTDGDLYPGGVSQDGLRVHYTPDLRNDTMDTTTPIFIPRNPSMVIPPGLNRWFVTRTCEVLDVCEDVADELAMEMTGGQTCSTISSSFGPAACNVEYIQRYCPVTCGITSKCLAIQKGGALPLVSVNFHGHLLGSEMYQTLTREGVTYNLGSAFPWHFDDQVTNSLLSMNLSVQAGDVLQSTCVYQSASRSEGTSFGKETVDEMCIIALGTLRSSTTDPPLMAFGCRGDAWTGQLSPGEDGLQVALGHPASEATLVWRPGPYGSVVSNPSPLRWEPEQETTAPAGGPGAEDAEDLASGAGRLGVRRVETLQRQKRRESLVAAAQTNAGDKGKMEAPRFGGPLARAVGCAVLAVPRPVEWDPDGEENLGPAERAARRAERMLARGQRRRRRAEERQAKEEERREQLNDYYRESYNAMPVAISLYRMAVQQERGVPHNLLWLASVSLVAYHELGLISDFEYDLIACNYLKEAYDHADIGSSAGFSQLSSQEKPDVAMPSDDEDLTPEKPRMPARLQRGQRSLRFESELRLTLYKHWTLEEPSVILSTRLAVSSRMTSRTAREARYAAAPWAMILDSLSPAAPNFRLTV</sequence>
<evidence type="ECO:0000259" key="6">
    <source>
        <dbReference type="Pfam" id="PF03712"/>
    </source>
</evidence>
<evidence type="ECO:0000313" key="9">
    <source>
        <dbReference type="Proteomes" id="UP001189429"/>
    </source>
</evidence>
<dbReference type="InterPro" id="IPR000323">
    <property type="entry name" value="Cu2_ascorb_mOase_N"/>
</dbReference>
<feature type="chain" id="PRO_5047161699" evidence="4">
    <location>
        <begin position="21"/>
        <end position="874"/>
    </location>
</feature>
<feature type="region of interest" description="Disordered" evidence="3">
    <location>
        <begin position="770"/>
        <end position="795"/>
    </location>
</feature>
<protein>
    <submittedName>
        <fullName evidence="8">Uncharacterized protein</fullName>
    </submittedName>
</protein>